<evidence type="ECO:0000313" key="12">
    <source>
        <dbReference type="EMBL" id="NOV37929.1"/>
    </source>
</evidence>
<keyword evidence="5" id="KW-0698">rRNA processing</keyword>
<dbReference type="InterPro" id="IPR027408">
    <property type="entry name" value="PNPase/RNase_PH_dom_sf"/>
</dbReference>
<feature type="domain" description="Exoribonuclease phosphorolytic" evidence="11">
    <location>
        <begin position="99"/>
        <end position="162"/>
    </location>
</feature>
<keyword evidence="4" id="KW-0963">Cytoplasm</keyword>
<feature type="domain" description="Exoribonuclease phosphorolytic" evidence="10">
    <location>
        <begin position="4"/>
        <end position="75"/>
    </location>
</feature>
<dbReference type="SUPFAM" id="SSF55666">
    <property type="entry name" value="Ribonuclease PH domain 2-like"/>
    <property type="match status" value="1"/>
</dbReference>
<dbReference type="InterPro" id="IPR015847">
    <property type="entry name" value="ExoRNase_PH_dom2"/>
</dbReference>
<dbReference type="GO" id="GO:0005730">
    <property type="term" value="C:nucleolus"/>
    <property type="evidence" value="ECO:0007669"/>
    <property type="project" value="UniProtKB-SubCell"/>
</dbReference>
<dbReference type="GO" id="GO:0034473">
    <property type="term" value="P:U1 snRNA 3'-end processing"/>
    <property type="evidence" value="ECO:0007669"/>
    <property type="project" value="TreeGrafter"/>
</dbReference>
<keyword evidence="7" id="KW-0694">RNA-binding</keyword>
<dbReference type="PANTHER" id="PTHR11097">
    <property type="entry name" value="EXOSOME COMPLEX EXONUCLEASE RIBOSOMAL RNA PROCESSING PROTEIN"/>
    <property type="match status" value="1"/>
</dbReference>
<dbReference type="GO" id="GO:0071028">
    <property type="term" value="P:nuclear mRNA surveillance"/>
    <property type="evidence" value="ECO:0007669"/>
    <property type="project" value="TreeGrafter"/>
</dbReference>
<evidence type="ECO:0000256" key="3">
    <source>
        <dbReference type="ARBA" id="ARBA00006678"/>
    </source>
</evidence>
<organism evidence="12">
    <name type="scientific">Rhipicephalus microplus</name>
    <name type="common">Cattle tick</name>
    <name type="synonym">Boophilus microplus</name>
    <dbReference type="NCBI Taxonomy" id="6941"/>
    <lineage>
        <taxon>Eukaryota</taxon>
        <taxon>Metazoa</taxon>
        <taxon>Ecdysozoa</taxon>
        <taxon>Arthropoda</taxon>
        <taxon>Chelicerata</taxon>
        <taxon>Arachnida</taxon>
        <taxon>Acari</taxon>
        <taxon>Parasitiformes</taxon>
        <taxon>Ixodida</taxon>
        <taxon>Ixodoidea</taxon>
        <taxon>Ixodidae</taxon>
        <taxon>Rhipicephalinae</taxon>
        <taxon>Rhipicephalus</taxon>
        <taxon>Boophilus</taxon>
    </lineage>
</organism>
<dbReference type="GO" id="GO:0071038">
    <property type="term" value="P:TRAMP-dependent tRNA surveillance pathway"/>
    <property type="evidence" value="ECO:0007669"/>
    <property type="project" value="TreeGrafter"/>
</dbReference>
<comment type="subcellular location">
    <subcellularLocation>
        <location evidence="1">Cytoplasm</location>
    </subcellularLocation>
    <subcellularLocation>
        <location evidence="2">Nucleus</location>
        <location evidence="2">Nucleolus</location>
    </subcellularLocation>
</comment>
<dbReference type="InterPro" id="IPR050590">
    <property type="entry name" value="Exosome_comp_Rrp42_subfam"/>
</dbReference>
<dbReference type="InterPro" id="IPR020568">
    <property type="entry name" value="Ribosomal_Su5_D2-typ_SF"/>
</dbReference>
<dbReference type="GO" id="GO:0034476">
    <property type="term" value="P:U5 snRNA 3'-end processing"/>
    <property type="evidence" value="ECO:0007669"/>
    <property type="project" value="TreeGrafter"/>
</dbReference>
<protein>
    <recommendedName>
        <fullName evidence="9">Ribosomal RNA-processing protein 43</fullName>
    </recommendedName>
</protein>
<evidence type="ECO:0000256" key="5">
    <source>
        <dbReference type="ARBA" id="ARBA00022552"/>
    </source>
</evidence>
<sequence>MFKPGPPCEQAQALSKMLLDILNSSECVNLEKLCIEEGKLSWCLNIDLTCLDYDGNMAEACILAATAALCSVTLPKVDTSDGEVNVLMEREKVDINDGPLAATFAVLADDVIVIDPTHEEECLAAETFTVVLNVDDSICGVHKPGGFALGTGQMCQHVETARKLVKDTRDLLSTALSNVTQCTA</sequence>
<dbReference type="OrthoDB" id="45882at2759"/>
<comment type="similarity">
    <text evidence="3">Belongs to the RNase PH family.</text>
</comment>
<dbReference type="GO" id="GO:0000177">
    <property type="term" value="C:cytoplasmic exosome (RNase complex)"/>
    <property type="evidence" value="ECO:0007669"/>
    <property type="project" value="TreeGrafter"/>
</dbReference>
<dbReference type="GO" id="GO:0000176">
    <property type="term" value="C:nuclear exosome (RNase complex)"/>
    <property type="evidence" value="ECO:0007669"/>
    <property type="project" value="TreeGrafter"/>
</dbReference>
<dbReference type="SUPFAM" id="SSF54211">
    <property type="entry name" value="Ribosomal protein S5 domain 2-like"/>
    <property type="match status" value="1"/>
</dbReference>
<evidence type="ECO:0000256" key="4">
    <source>
        <dbReference type="ARBA" id="ARBA00022490"/>
    </source>
</evidence>
<evidence type="ECO:0000256" key="1">
    <source>
        <dbReference type="ARBA" id="ARBA00004496"/>
    </source>
</evidence>
<evidence type="ECO:0000256" key="7">
    <source>
        <dbReference type="ARBA" id="ARBA00022884"/>
    </source>
</evidence>
<dbReference type="GO" id="GO:0034475">
    <property type="term" value="P:U4 snRNA 3'-end processing"/>
    <property type="evidence" value="ECO:0007669"/>
    <property type="project" value="TreeGrafter"/>
</dbReference>
<reference evidence="12" key="1">
    <citation type="submission" date="2019-09" db="EMBL/GenBank/DDBJ databases">
        <title>Organ-specific transcriptomic study of the physiology of the cattle tick, Rhipicephalus microplus.</title>
        <authorList>
            <person name="Tirloni L."/>
            <person name="Braz G."/>
            <person name="Gandara A.C.P."/>
            <person name="Sabadin G.A."/>
            <person name="da Silva R.M."/>
            <person name="Guizzo M.G."/>
            <person name="Machado J.A."/>
            <person name="Costa E.P."/>
            <person name="Gomes H.F."/>
            <person name="Moraes J."/>
            <person name="Mota M.B.S."/>
            <person name="Mesquita R.D."/>
            <person name="Alvarenga P.H."/>
            <person name="Alves F."/>
            <person name="Seixas A."/>
            <person name="da Fonseca R.N."/>
            <person name="Fogaca A."/>
            <person name="Logullo C."/>
            <person name="Tanaka A."/>
            <person name="Daffre S."/>
            <person name="Termignoni C."/>
            <person name="Vaz I.S.Jr."/>
            <person name="Oliveira P.L."/>
            <person name="Ribeiro J.M."/>
        </authorList>
    </citation>
    <scope>NUCLEOTIDE SEQUENCE</scope>
    <source>
        <strain evidence="12">Porto Alegre</strain>
    </source>
</reference>
<evidence type="ECO:0000256" key="6">
    <source>
        <dbReference type="ARBA" id="ARBA00022835"/>
    </source>
</evidence>
<dbReference type="PANTHER" id="PTHR11097:SF9">
    <property type="entry name" value="EXOSOME COMPLEX COMPONENT RRP43"/>
    <property type="match status" value="1"/>
</dbReference>
<evidence type="ECO:0000256" key="8">
    <source>
        <dbReference type="ARBA" id="ARBA00023242"/>
    </source>
</evidence>
<accession>A0A6M2CVZ7</accession>
<evidence type="ECO:0000256" key="9">
    <source>
        <dbReference type="ARBA" id="ARBA00030617"/>
    </source>
</evidence>
<keyword evidence="8" id="KW-0539">Nucleus</keyword>
<name>A0A6M2CVZ7_RHIMP</name>
<dbReference type="GO" id="GO:0016075">
    <property type="term" value="P:rRNA catabolic process"/>
    <property type="evidence" value="ECO:0007669"/>
    <property type="project" value="TreeGrafter"/>
</dbReference>
<evidence type="ECO:0000259" key="11">
    <source>
        <dbReference type="Pfam" id="PF03725"/>
    </source>
</evidence>
<dbReference type="EMBL" id="GHWJ01005192">
    <property type="protein sequence ID" value="NOV37929.1"/>
    <property type="molecule type" value="Transcribed_RNA"/>
</dbReference>
<evidence type="ECO:0000259" key="10">
    <source>
        <dbReference type="Pfam" id="PF01138"/>
    </source>
</evidence>
<evidence type="ECO:0000256" key="2">
    <source>
        <dbReference type="ARBA" id="ARBA00004604"/>
    </source>
</evidence>
<dbReference type="InterPro" id="IPR001247">
    <property type="entry name" value="ExoRNase_PH_dom1"/>
</dbReference>
<dbReference type="GO" id="GO:0035925">
    <property type="term" value="F:mRNA 3'-UTR AU-rich region binding"/>
    <property type="evidence" value="ECO:0007669"/>
    <property type="project" value="TreeGrafter"/>
</dbReference>
<dbReference type="Pfam" id="PF01138">
    <property type="entry name" value="RNase_PH"/>
    <property type="match status" value="1"/>
</dbReference>
<dbReference type="Gene3D" id="3.30.230.70">
    <property type="entry name" value="GHMP Kinase, N-terminal domain"/>
    <property type="match status" value="1"/>
</dbReference>
<dbReference type="AlphaFoldDB" id="A0A6M2CVZ7"/>
<dbReference type="InterPro" id="IPR036345">
    <property type="entry name" value="ExoRNase_PH_dom2_sf"/>
</dbReference>
<proteinExistence type="inferred from homology"/>
<dbReference type="GO" id="GO:0000467">
    <property type="term" value="P:exonucleolytic trimming to generate mature 3'-end of 5.8S rRNA from tricistronic rRNA transcript (SSU-rRNA, 5.8S rRNA, LSU-rRNA)"/>
    <property type="evidence" value="ECO:0007669"/>
    <property type="project" value="TreeGrafter"/>
</dbReference>
<keyword evidence="6" id="KW-0271">Exosome</keyword>
<dbReference type="VEuPathDB" id="VectorBase:LOC119170439"/>
<dbReference type="GO" id="GO:0071035">
    <property type="term" value="P:nuclear polyadenylation-dependent rRNA catabolic process"/>
    <property type="evidence" value="ECO:0007669"/>
    <property type="project" value="TreeGrafter"/>
</dbReference>
<dbReference type="Pfam" id="PF03725">
    <property type="entry name" value="RNase_PH_C"/>
    <property type="match status" value="1"/>
</dbReference>